<keyword evidence="2" id="KW-0808">Transferase</keyword>
<dbReference type="CDD" id="cd03049">
    <property type="entry name" value="GST_N_3"/>
    <property type="match status" value="1"/>
</dbReference>
<dbReference type="Pfam" id="PF13409">
    <property type="entry name" value="GST_N_2"/>
    <property type="match status" value="1"/>
</dbReference>
<dbReference type="Proteomes" id="UP000219068">
    <property type="component" value="Unassembled WGS sequence"/>
</dbReference>
<dbReference type="SUPFAM" id="SSF52833">
    <property type="entry name" value="Thioredoxin-like"/>
    <property type="match status" value="1"/>
</dbReference>
<sequence length="206" mass="22812">MQLYYAPTSPFSRKVRIIARELGLEGKIAEIMIDPWTDAALREHNPLAKVPTLVLENGMAVFESAVICDYLDEVARANSDGTGIIPQEGSERLNALQWQGLSDGMMAATGRLFADSRRPENERSDFVMDRQHAAVQKSIDAIEGGILSLAADRPDIGTLSVAAALEYVDFRWPDGRFAISDDLRHWMAALADRPSMIATRYHLLPV</sequence>
<dbReference type="AlphaFoldDB" id="A0A285T8F2"/>
<dbReference type="Gene3D" id="3.40.30.10">
    <property type="entry name" value="Glutaredoxin"/>
    <property type="match status" value="1"/>
</dbReference>
<dbReference type="GO" id="GO:0005737">
    <property type="term" value="C:cytoplasm"/>
    <property type="evidence" value="ECO:0007669"/>
    <property type="project" value="TreeGrafter"/>
</dbReference>
<dbReference type="InterPro" id="IPR036282">
    <property type="entry name" value="Glutathione-S-Trfase_C_sf"/>
</dbReference>
<evidence type="ECO:0000313" key="2">
    <source>
        <dbReference type="EMBL" id="SOC17647.1"/>
    </source>
</evidence>
<dbReference type="PANTHER" id="PTHR43968">
    <property type="match status" value="1"/>
</dbReference>
<protein>
    <submittedName>
        <fullName evidence="2">Glutathione S-transferase</fullName>
    </submittedName>
</protein>
<dbReference type="GO" id="GO:0016740">
    <property type="term" value="F:transferase activity"/>
    <property type="evidence" value="ECO:0007669"/>
    <property type="project" value="UniProtKB-KW"/>
</dbReference>
<dbReference type="InterPro" id="IPR004045">
    <property type="entry name" value="Glutathione_S-Trfase_N"/>
</dbReference>
<evidence type="ECO:0000313" key="3">
    <source>
        <dbReference type="Proteomes" id="UP000219068"/>
    </source>
</evidence>
<dbReference type="RefSeq" id="WP_097051884.1">
    <property type="nucleotide sequence ID" value="NZ_OBMM01000002.1"/>
</dbReference>
<dbReference type="PANTHER" id="PTHR43968:SF6">
    <property type="entry name" value="GLUTATHIONE S-TRANSFERASE OMEGA"/>
    <property type="match status" value="1"/>
</dbReference>
<proteinExistence type="predicted"/>
<name>A0A285T8F2_9PROT</name>
<dbReference type="InterPro" id="IPR050983">
    <property type="entry name" value="GST_Omega/HSP26"/>
</dbReference>
<dbReference type="Gene3D" id="1.20.1050.10">
    <property type="match status" value="1"/>
</dbReference>
<dbReference type="InterPro" id="IPR036249">
    <property type="entry name" value="Thioredoxin-like_sf"/>
</dbReference>
<evidence type="ECO:0000259" key="1">
    <source>
        <dbReference type="PROSITE" id="PS50404"/>
    </source>
</evidence>
<accession>A0A285T8F2</accession>
<feature type="domain" description="GST N-terminal" evidence="1">
    <location>
        <begin position="1"/>
        <end position="79"/>
    </location>
</feature>
<dbReference type="SUPFAM" id="SSF47616">
    <property type="entry name" value="GST C-terminal domain-like"/>
    <property type="match status" value="1"/>
</dbReference>
<dbReference type="PROSITE" id="PS50404">
    <property type="entry name" value="GST_NTER"/>
    <property type="match status" value="1"/>
</dbReference>
<organism evidence="2 3">
    <name type="scientific">Thalassospira xiamenensis</name>
    <dbReference type="NCBI Taxonomy" id="220697"/>
    <lineage>
        <taxon>Bacteria</taxon>
        <taxon>Pseudomonadati</taxon>
        <taxon>Pseudomonadota</taxon>
        <taxon>Alphaproteobacteria</taxon>
        <taxon>Rhodospirillales</taxon>
        <taxon>Thalassospiraceae</taxon>
        <taxon>Thalassospira</taxon>
    </lineage>
</organism>
<reference evidence="2 3" key="1">
    <citation type="submission" date="2017-08" db="EMBL/GenBank/DDBJ databases">
        <authorList>
            <person name="de Groot N.N."/>
        </authorList>
    </citation>
    <scope>NUCLEOTIDE SEQUENCE [LARGE SCALE GENOMIC DNA]</scope>
    <source>
        <strain evidence="2 3">USBA 78</strain>
    </source>
</reference>
<gene>
    <name evidence="2" type="ORF">SAMN05428964_102537</name>
</gene>
<dbReference type="EMBL" id="OBMM01000002">
    <property type="protein sequence ID" value="SOC17647.1"/>
    <property type="molecule type" value="Genomic_DNA"/>
</dbReference>